<feature type="active site" description="Charge relay system; for autoendoproteolytic cleavage activity" evidence="12">
    <location>
        <position position="285"/>
    </location>
</feature>
<evidence type="ECO:0000256" key="11">
    <source>
        <dbReference type="ARBA" id="ARBA00023317"/>
    </source>
</evidence>
<comment type="subcellular location">
    <subcellularLocation>
        <location evidence="12">Cell membrane</location>
        <topology evidence="12">Peripheral membrane protein</topology>
    </subcellularLocation>
</comment>
<dbReference type="InterPro" id="IPR003817">
    <property type="entry name" value="PS_Dcarbxylase"/>
</dbReference>
<evidence type="ECO:0000256" key="12">
    <source>
        <dbReference type="HAMAP-Rule" id="MF_00663"/>
    </source>
</evidence>
<dbReference type="NCBIfam" id="TIGR00163">
    <property type="entry name" value="PS_decarb"/>
    <property type="match status" value="1"/>
</dbReference>
<evidence type="ECO:0000256" key="4">
    <source>
        <dbReference type="ARBA" id="ARBA00022793"/>
    </source>
</evidence>
<evidence type="ECO:0000256" key="7">
    <source>
        <dbReference type="ARBA" id="ARBA00023145"/>
    </source>
</evidence>
<name>A0A1S8N3K2_CLOSA</name>
<feature type="modified residue" description="Pyruvic acid (Ser); by autocatalysis" evidence="12">
    <location>
        <position position="285"/>
    </location>
</feature>
<evidence type="ECO:0000313" key="15">
    <source>
        <dbReference type="Proteomes" id="UP000191154"/>
    </source>
</evidence>
<dbReference type="PANTHER" id="PTHR10067">
    <property type="entry name" value="PHOSPHATIDYLSERINE DECARBOXYLASE"/>
    <property type="match status" value="1"/>
</dbReference>
<dbReference type="PANTHER" id="PTHR10067:SF17">
    <property type="entry name" value="PHOSPHATIDYLSERINE DECARBOXYLASE PROENZYME 2"/>
    <property type="match status" value="1"/>
</dbReference>
<feature type="active site" description="Charge relay system; for autoendoproteolytic cleavage activity" evidence="12">
    <location>
        <position position="198"/>
    </location>
</feature>
<keyword evidence="2 12" id="KW-1003">Cell membrane</keyword>
<dbReference type="InterPro" id="IPR033179">
    <property type="entry name" value="PSD_type2_pro"/>
</dbReference>
<gene>
    <name evidence="14" type="primary">psd_1</name>
    <name evidence="12" type="synonym">psd</name>
    <name evidence="14" type="ORF">CLOSAC_26220</name>
</gene>
<organism evidence="14 15">
    <name type="scientific">Clostridium saccharobutylicum</name>
    <dbReference type="NCBI Taxonomy" id="169679"/>
    <lineage>
        <taxon>Bacteria</taxon>
        <taxon>Bacillati</taxon>
        <taxon>Bacillota</taxon>
        <taxon>Clostridia</taxon>
        <taxon>Eubacteriales</taxon>
        <taxon>Clostridiaceae</taxon>
        <taxon>Clostridium</taxon>
    </lineage>
</organism>
<keyword evidence="13" id="KW-0812">Transmembrane</keyword>
<dbReference type="InterPro" id="IPR033177">
    <property type="entry name" value="PSD-B"/>
</dbReference>
<comment type="subunit">
    <text evidence="12">Heterodimer of a large membrane-associated beta subunit and a small pyruvoyl-containing alpha subunit.</text>
</comment>
<keyword evidence="8 12" id="KW-0594">Phospholipid biosynthesis</keyword>
<feature type="active site" description="Charge relay system; for autoendoproteolytic cleavage activity" evidence="12">
    <location>
        <position position="142"/>
    </location>
</feature>
<keyword evidence="9 12" id="KW-0456">Lyase</keyword>
<evidence type="ECO:0000256" key="3">
    <source>
        <dbReference type="ARBA" id="ARBA00022516"/>
    </source>
</evidence>
<dbReference type="EC" id="4.1.1.65" evidence="12"/>
<keyword evidence="5 12" id="KW-0443">Lipid metabolism</keyword>
<comment type="catalytic activity">
    <reaction evidence="12">
        <text>a 1,2-diacyl-sn-glycero-3-phospho-L-serine + H(+) = a 1,2-diacyl-sn-glycero-3-phosphoethanolamine + CO2</text>
        <dbReference type="Rhea" id="RHEA:20828"/>
        <dbReference type="ChEBI" id="CHEBI:15378"/>
        <dbReference type="ChEBI" id="CHEBI:16526"/>
        <dbReference type="ChEBI" id="CHEBI:57262"/>
        <dbReference type="ChEBI" id="CHEBI:64612"/>
        <dbReference type="EC" id="4.1.1.65"/>
    </reaction>
</comment>
<feature type="chain" id="PRO_5023522386" description="Phosphatidylserine decarboxylase beta chain" evidence="12">
    <location>
        <begin position="1"/>
        <end position="284"/>
    </location>
</feature>
<sequence length="325" mass="37536">MEDTCRNCNIIKLMISLSTLFYKVLAIVFMIQVYNRTTKSYEEELIAGKKYIKWTYESPLGKNVTELIAKRKFFSKIYGMYCDTKLSTNKIPDFVEEFNIDMTMTEKKIDEFTSFNDFFIRKLIPEARPIKKDENILISPGDGRLTAYENIDLNNIVQIKGLTYSLKELINNENIANKYKNGVCLILRLCPTDYHRFHFIDSGIPYENHAIKGHYYSVNPIALNSIPKLFCENKREWSLLKSDNFGDVLNIEVGATCVGSIIQTYSPNTRVNKGDEKGYFKFGGSTTILFFEKNRVKIDKDILEQSNSGFECKVQFGEAIGRKFL</sequence>
<dbReference type="Proteomes" id="UP000191154">
    <property type="component" value="Unassembled WGS sequence"/>
</dbReference>
<dbReference type="Pfam" id="PF02666">
    <property type="entry name" value="PS_Dcarbxylase"/>
    <property type="match status" value="1"/>
</dbReference>
<keyword evidence="6 12" id="KW-0472">Membrane</keyword>
<reference evidence="14 15" key="1">
    <citation type="submission" date="2016-05" db="EMBL/GenBank/DDBJ databases">
        <title>Microbial solvent formation.</title>
        <authorList>
            <person name="Poehlein A."/>
            <person name="Montoya Solano J.D."/>
            <person name="Flitsch S."/>
            <person name="Krabben P."/>
            <person name="Duerre P."/>
            <person name="Daniel R."/>
        </authorList>
    </citation>
    <scope>NUCLEOTIDE SEQUENCE [LARGE SCALE GENOMIC DNA]</scope>
    <source>
        <strain evidence="14 15">L1-8</strain>
    </source>
</reference>
<evidence type="ECO:0000256" key="5">
    <source>
        <dbReference type="ARBA" id="ARBA00023098"/>
    </source>
</evidence>
<feature type="chain" id="PRO_5023522387" description="Phosphatidylserine decarboxylase alpha chain" evidence="12">
    <location>
        <begin position="285"/>
        <end position="325"/>
    </location>
</feature>
<evidence type="ECO:0000313" key="14">
    <source>
        <dbReference type="EMBL" id="OOM11079.1"/>
    </source>
</evidence>
<dbReference type="HAMAP" id="MF_00663">
    <property type="entry name" value="PS_decarb_PSD_B_type2"/>
    <property type="match status" value="1"/>
</dbReference>
<keyword evidence="10 12" id="KW-1208">Phospholipid metabolism</keyword>
<keyword evidence="11 12" id="KW-0670">Pyruvate</keyword>
<dbReference type="UniPathway" id="UPA00558">
    <property type="reaction ID" value="UER00616"/>
</dbReference>
<feature type="site" description="Cleavage (non-hydrolytic); by autocatalysis" evidence="12">
    <location>
        <begin position="284"/>
        <end position="285"/>
    </location>
</feature>
<keyword evidence="4 12" id="KW-0210">Decarboxylase</keyword>
<feature type="transmembrane region" description="Helical" evidence="13">
    <location>
        <begin position="12"/>
        <end position="34"/>
    </location>
</feature>
<evidence type="ECO:0000256" key="1">
    <source>
        <dbReference type="ARBA" id="ARBA00005189"/>
    </source>
</evidence>
<evidence type="ECO:0000256" key="10">
    <source>
        <dbReference type="ARBA" id="ARBA00023264"/>
    </source>
</evidence>
<keyword evidence="13" id="KW-1133">Transmembrane helix</keyword>
<dbReference type="EMBL" id="LZYZ01000005">
    <property type="protein sequence ID" value="OOM11079.1"/>
    <property type="molecule type" value="Genomic_DNA"/>
</dbReference>
<feature type="active site" description="Schiff-base intermediate with substrate; via pyruvic acid; for decarboxylase activity" evidence="12">
    <location>
        <position position="285"/>
    </location>
</feature>
<protein>
    <recommendedName>
        <fullName evidence="12">Phosphatidylserine decarboxylase proenzyme</fullName>
        <ecNumber evidence="12">4.1.1.65</ecNumber>
    </recommendedName>
    <component>
        <recommendedName>
            <fullName evidence="12">Phosphatidylserine decarboxylase alpha chain</fullName>
        </recommendedName>
    </component>
    <component>
        <recommendedName>
            <fullName evidence="12">Phosphatidylserine decarboxylase beta chain</fullName>
        </recommendedName>
    </component>
</protein>
<evidence type="ECO:0000256" key="6">
    <source>
        <dbReference type="ARBA" id="ARBA00023136"/>
    </source>
</evidence>
<evidence type="ECO:0000256" key="8">
    <source>
        <dbReference type="ARBA" id="ARBA00023209"/>
    </source>
</evidence>
<dbReference type="GO" id="GO:0004609">
    <property type="term" value="F:phosphatidylserine decarboxylase activity"/>
    <property type="evidence" value="ECO:0007669"/>
    <property type="project" value="UniProtKB-UniRule"/>
</dbReference>
<dbReference type="GO" id="GO:0005886">
    <property type="term" value="C:plasma membrane"/>
    <property type="evidence" value="ECO:0007669"/>
    <property type="project" value="UniProtKB-SubCell"/>
</dbReference>
<comment type="PTM">
    <text evidence="12">Is synthesized initially as an inactive proenzyme. Formation of the active enzyme involves a self-maturation process in which the active site pyruvoyl group is generated from an internal serine residue via an autocatalytic post-translational modification. Two non-identical subunits are generated from the proenzyme in this reaction, and the pyruvate is formed at the N-terminus of the alpha chain, which is derived from the carboxyl end of the proenzyme. The autoendoproteolytic cleavage occurs by a canonical serine protease mechanism, in which the side chain hydroxyl group of the serine supplies its oxygen atom to form the C-terminus of the beta chain, while the remainder of the serine residue undergoes an oxidative deamination to produce ammonia and the pyruvoyl prosthetic group on the alpha chain. During this reaction, the Ser that is part of the protease active site of the proenzyme becomes the pyruvoyl prosthetic group, which constitutes an essential element of the active site of the mature decarboxylase.</text>
</comment>
<comment type="function">
    <text evidence="12">Catalyzes the formation of phosphatidylethanolamine (PtdEtn) from phosphatidylserine (PtdSer).</text>
</comment>
<comment type="similarity">
    <text evidence="12">Belongs to the phosphatidylserine decarboxylase family. PSD-B subfamily. Prokaryotic type II sub-subfamily.</text>
</comment>
<proteinExistence type="inferred from homology"/>
<keyword evidence="7 12" id="KW-0865">Zymogen</keyword>
<comment type="pathway">
    <text evidence="12">Phospholipid metabolism; phosphatidylethanolamine biosynthesis; phosphatidylethanolamine from CDP-diacylglycerol: step 2/2.</text>
</comment>
<keyword evidence="3 12" id="KW-0444">Lipid biosynthesis</keyword>
<evidence type="ECO:0000256" key="13">
    <source>
        <dbReference type="SAM" id="Phobius"/>
    </source>
</evidence>
<comment type="cofactor">
    <cofactor evidence="12">
        <name>pyruvate</name>
        <dbReference type="ChEBI" id="CHEBI:15361"/>
    </cofactor>
    <text evidence="12">Binds 1 pyruvoyl group covalently per subunit.</text>
</comment>
<evidence type="ECO:0000256" key="9">
    <source>
        <dbReference type="ARBA" id="ARBA00023239"/>
    </source>
</evidence>
<comment type="pathway">
    <text evidence="1">Lipid metabolism.</text>
</comment>
<dbReference type="NCBIfam" id="NF001941">
    <property type="entry name" value="PRK00723.1"/>
    <property type="match status" value="1"/>
</dbReference>
<dbReference type="AlphaFoldDB" id="A0A1S8N3K2"/>
<comment type="caution">
    <text evidence="14">The sequence shown here is derived from an EMBL/GenBank/DDBJ whole genome shotgun (WGS) entry which is preliminary data.</text>
</comment>
<accession>A0A1S8N3K2</accession>
<dbReference type="GO" id="GO:0006646">
    <property type="term" value="P:phosphatidylethanolamine biosynthetic process"/>
    <property type="evidence" value="ECO:0007669"/>
    <property type="project" value="UniProtKB-UniRule"/>
</dbReference>
<dbReference type="STRING" id="169679.CSACC_00320"/>
<evidence type="ECO:0000256" key="2">
    <source>
        <dbReference type="ARBA" id="ARBA00022475"/>
    </source>
</evidence>